<organism evidence="1 2">
    <name type="scientific">Neobacillus driksii</name>
    <dbReference type="NCBI Taxonomy" id="3035913"/>
    <lineage>
        <taxon>Bacteria</taxon>
        <taxon>Bacillati</taxon>
        <taxon>Bacillota</taxon>
        <taxon>Bacilli</taxon>
        <taxon>Bacillales</taxon>
        <taxon>Bacillaceae</taxon>
        <taxon>Neobacillus</taxon>
    </lineage>
</organism>
<reference evidence="1 2" key="1">
    <citation type="submission" date="2024-05" db="EMBL/GenBank/DDBJ databases">
        <authorList>
            <person name="Venkateswaran K."/>
        </authorList>
    </citation>
    <scope>NUCLEOTIDE SEQUENCE [LARGE SCALE GENOMIC DNA]</scope>
    <source>
        <strain evidence="1 2">179-C4-2-HS</strain>
    </source>
</reference>
<dbReference type="Proteomes" id="UP001241748">
    <property type="component" value="Unassembled WGS sequence"/>
</dbReference>
<gene>
    <name evidence="1" type="ORF">P5G62_015130</name>
</gene>
<proteinExistence type="predicted"/>
<accession>A0ABV4YUG2</accession>
<name>A0ABV4YUG2_9BACI</name>
<dbReference type="EMBL" id="JAROBZ020000001">
    <property type="protein sequence ID" value="MFB3168450.1"/>
    <property type="molecule type" value="Genomic_DNA"/>
</dbReference>
<protein>
    <submittedName>
        <fullName evidence="1">Uncharacterized protein</fullName>
    </submittedName>
</protein>
<evidence type="ECO:0000313" key="1">
    <source>
        <dbReference type="EMBL" id="MFB3168450.1"/>
    </source>
</evidence>
<comment type="caution">
    <text evidence="1">The sequence shown here is derived from an EMBL/GenBank/DDBJ whole genome shotgun (WGS) entry which is preliminary data.</text>
</comment>
<sequence length="66" mass="7035">MAFGNGADGFTSNSNLVVIAINNIAFNNAGSQLTFTTYSNITPDFTIDGFISYQKDDLTGIITHPS</sequence>
<evidence type="ECO:0000313" key="2">
    <source>
        <dbReference type="Proteomes" id="UP001241748"/>
    </source>
</evidence>
<keyword evidence="2" id="KW-1185">Reference proteome</keyword>
<dbReference type="RefSeq" id="WP_306072988.1">
    <property type="nucleotide sequence ID" value="NZ_JAROBZ020000001.1"/>
</dbReference>